<proteinExistence type="predicted"/>
<evidence type="ECO:0000313" key="8">
    <source>
        <dbReference type="WBParaSite" id="jg26093"/>
    </source>
</evidence>
<accession>A0A915E3J1</accession>
<dbReference type="Gene3D" id="3.30.40.10">
    <property type="entry name" value="Zinc/RING finger domain, C3HC4 (zinc finger)"/>
    <property type="match status" value="1"/>
</dbReference>
<dbReference type="Pfam" id="PF15965">
    <property type="entry name" value="zf-TRAF_2"/>
    <property type="match status" value="1"/>
</dbReference>
<evidence type="ECO:0000256" key="1">
    <source>
        <dbReference type="ARBA" id="ARBA00022723"/>
    </source>
</evidence>
<evidence type="ECO:0000256" key="4">
    <source>
        <dbReference type="PROSITE-ProRule" id="PRU00207"/>
    </source>
</evidence>
<dbReference type="GO" id="GO:0008270">
    <property type="term" value="F:zinc ion binding"/>
    <property type="evidence" value="ECO:0007669"/>
    <property type="project" value="UniProtKB-KW"/>
</dbReference>
<keyword evidence="1 4" id="KW-0479">Metal-binding</keyword>
<dbReference type="InterPro" id="IPR013083">
    <property type="entry name" value="Znf_RING/FYVE/PHD"/>
</dbReference>
<dbReference type="AlphaFoldDB" id="A0A915E3J1"/>
<feature type="region of interest" description="Disordered" evidence="5">
    <location>
        <begin position="1"/>
        <end position="21"/>
    </location>
</feature>
<protein>
    <submittedName>
        <fullName evidence="8">TRAF-type domain-containing protein</fullName>
    </submittedName>
</protein>
<dbReference type="Proteomes" id="UP000887574">
    <property type="component" value="Unplaced"/>
</dbReference>
<feature type="zinc finger region" description="TRAF-type" evidence="4">
    <location>
        <begin position="62"/>
        <end position="109"/>
    </location>
</feature>
<evidence type="ECO:0000256" key="3">
    <source>
        <dbReference type="ARBA" id="ARBA00022833"/>
    </source>
</evidence>
<feature type="domain" description="TRAF-type" evidence="6">
    <location>
        <begin position="62"/>
        <end position="109"/>
    </location>
</feature>
<dbReference type="PANTHER" id="PTHR15933">
    <property type="entry name" value="PROTEIN CBG16327"/>
    <property type="match status" value="1"/>
</dbReference>
<evidence type="ECO:0000313" key="7">
    <source>
        <dbReference type="Proteomes" id="UP000887574"/>
    </source>
</evidence>
<dbReference type="PANTHER" id="PTHR15933:SF20">
    <property type="entry name" value="F-BOX DOMAIN-CONTAINING PROTEIN"/>
    <property type="match status" value="1"/>
</dbReference>
<dbReference type="SUPFAM" id="SSF49599">
    <property type="entry name" value="TRAF domain-like"/>
    <property type="match status" value="1"/>
</dbReference>
<evidence type="ECO:0000256" key="5">
    <source>
        <dbReference type="SAM" id="MobiDB-lite"/>
    </source>
</evidence>
<keyword evidence="3 4" id="KW-0862">Zinc</keyword>
<dbReference type="GO" id="GO:0061630">
    <property type="term" value="F:ubiquitin protein ligase activity"/>
    <property type="evidence" value="ECO:0007669"/>
    <property type="project" value="InterPro"/>
</dbReference>
<reference evidence="8" key="1">
    <citation type="submission" date="2022-11" db="UniProtKB">
        <authorList>
            <consortium name="WormBaseParasite"/>
        </authorList>
    </citation>
    <scope>IDENTIFICATION</scope>
</reference>
<keyword evidence="7" id="KW-1185">Reference proteome</keyword>
<evidence type="ECO:0000259" key="6">
    <source>
        <dbReference type="PROSITE" id="PS50145"/>
    </source>
</evidence>
<dbReference type="WBParaSite" id="jg26093">
    <property type="protein sequence ID" value="jg26093"/>
    <property type="gene ID" value="jg26093"/>
</dbReference>
<keyword evidence="2 4" id="KW-0863">Zinc-finger</keyword>
<name>A0A915E3J1_9BILA</name>
<dbReference type="PROSITE" id="PS50145">
    <property type="entry name" value="ZF_TRAF"/>
    <property type="match status" value="1"/>
</dbReference>
<sequence>MLTKNNYHSEVNLDDPSPKSNEETRHFHCSICVRSQCNYELCKLQKCNFCFVKLHPCKLEDHLSICLRAPTRCPNLIYGCKAKLRREHISEHLPHCPCSLVVCSCVWCRNYISEKAKQSLKLVAKGFITSQQLPSSEALDVKMALKDQALLKKFFQCSRVCRSRNCNGINAGSLKNTDFLDKFSESDSSEEEMKETARKLEKRKEPFRDAICVDVIQAANTYMSLATVY</sequence>
<dbReference type="InterPro" id="IPR031890">
    <property type="entry name" value="Fbxo30/Fbxo40"/>
</dbReference>
<organism evidence="7 8">
    <name type="scientific">Ditylenchus dipsaci</name>
    <dbReference type="NCBI Taxonomy" id="166011"/>
    <lineage>
        <taxon>Eukaryota</taxon>
        <taxon>Metazoa</taxon>
        <taxon>Ecdysozoa</taxon>
        <taxon>Nematoda</taxon>
        <taxon>Chromadorea</taxon>
        <taxon>Rhabditida</taxon>
        <taxon>Tylenchina</taxon>
        <taxon>Tylenchomorpha</taxon>
        <taxon>Sphaerularioidea</taxon>
        <taxon>Anguinidae</taxon>
        <taxon>Anguininae</taxon>
        <taxon>Ditylenchus</taxon>
    </lineage>
</organism>
<dbReference type="InterPro" id="IPR001293">
    <property type="entry name" value="Znf_TRAF"/>
</dbReference>
<evidence type="ECO:0000256" key="2">
    <source>
        <dbReference type="ARBA" id="ARBA00022771"/>
    </source>
</evidence>